<dbReference type="Gene3D" id="6.10.340.10">
    <property type="match status" value="1"/>
</dbReference>
<dbReference type="AlphaFoldDB" id="G5IJA8"/>
<feature type="transmembrane region" description="Helical" evidence="1">
    <location>
        <begin position="304"/>
        <end position="324"/>
    </location>
</feature>
<gene>
    <name evidence="3" type="ORF">HMPREF9473_03586</name>
</gene>
<dbReference type="EMBL" id="ADLN01000099">
    <property type="protein sequence ID" value="EHI58410.1"/>
    <property type="molecule type" value="Genomic_DNA"/>
</dbReference>
<keyword evidence="1" id="KW-0472">Membrane</keyword>
<proteinExistence type="predicted"/>
<dbReference type="PANTHER" id="PTHR34220">
    <property type="entry name" value="SENSOR HISTIDINE KINASE YPDA"/>
    <property type="match status" value="1"/>
</dbReference>
<dbReference type="GO" id="GO:0000155">
    <property type="term" value="F:phosphorelay sensor kinase activity"/>
    <property type="evidence" value="ECO:0007669"/>
    <property type="project" value="InterPro"/>
</dbReference>
<dbReference type="Gene3D" id="3.30.565.10">
    <property type="entry name" value="Histidine kinase-like ATPase, C-terminal domain"/>
    <property type="match status" value="1"/>
</dbReference>
<comment type="caution">
    <text evidence="3">The sequence shown here is derived from an EMBL/GenBank/DDBJ whole genome shotgun (WGS) entry which is preliminary data.</text>
</comment>
<evidence type="ECO:0000259" key="2">
    <source>
        <dbReference type="SMART" id="SM00387"/>
    </source>
</evidence>
<reference evidence="3 4" key="1">
    <citation type="submission" date="2011-08" db="EMBL/GenBank/DDBJ databases">
        <title>The Genome Sequence of Clostridium hathewayi WAL-18680.</title>
        <authorList>
            <consortium name="The Broad Institute Genome Sequencing Platform"/>
            <person name="Earl A."/>
            <person name="Ward D."/>
            <person name="Feldgarden M."/>
            <person name="Gevers D."/>
            <person name="Finegold S.M."/>
            <person name="Summanen P.H."/>
            <person name="Molitoris D.R."/>
            <person name="Song M."/>
            <person name="Daigneault M."/>
            <person name="Allen-Vercoe E."/>
            <person name="Young S.K."/>
            <person name="Zeng Q."/>
            <person name="Gargeya S."/>
            <person name="Fitzgerald M."/>
            <person name="Haas B."/>
            <person name="Abouelleil A."/>
            <person name="Alvarado L."/>
            <person name="Arachchi H.M."/>
            <person name="Berlin A."/>
            <person name="Brown A."/>
            <person name="Chapman S.B."/>
            <person name="Chen Z."/>
            <person name="Dunbar C."/>
            <person name="Freedman E."/>
            <person name="Gearin G."/>
            <person name="Gellesch M."/>
            <person name="Goldberg J."/>
            <person name="Griggs A."/>
            <person name="Gujja S."/>
            <person name="Heiman D."/>
            <person name="Howarth C."/>
            <person name="Larson L."/>
            <person name="Lui A."/>
            <person name="MacDonald P.J.P."/>
            <person name="Montmayeur A."/>
            <person name="Murphy C."/>
            <person name="Neiman D."/>
            <person name="Pearson M."/>
            <person name="Priest M."/>
            <person name="Roberts A."/>
            <person name="Saif S."/>
            <person name="Shea T."/>
            <person name="Shenoy N."/>
            <person name="Sisk P."/>
            <person name="Stolte C."/>
            <person name="Sykes S."/>
            <person name="Wortman J."/>
            <person name="Nusbaum C."/>
            <person name="Birren B."/>
        </authorList>
    </citation>
    <scope>NUCLEOTIDE SEQUENCE [LARGE SCALE GENOMIC DNA]</scope>
    <source>
        <strain evidence="3 4">WAL-18680</strain>
    </source>
</reference>
<accession>G5IJA8</accession>
<keyword evidence="4" id="KW-1185">Reference proteome</keyword>
<dbReference type="InterPro" id="IPR036890">
    <property type="entry name" value="HATPase_C_sf"/>
</dbReference>
<evidence type="ECO:0000313" key="4">
    <source>
        <dbReference type="Proteomes" id="UP000005384"/>
    </source>
</evidence>
<evidence type="ECO:0000256" key="1">
    <source>
        <dbReference type="SAM" id="Phobius"/>
    </source>
</evidence>
<sequence length="593" mass="68095">MKKSRSLFGVDINSMKFRMRCTLLAVSIFLTLAVSVLGYKAFENTLVTEIGNNRADVLSQIGDRVKQVRYNAYTLSNLYYYDHTLRTYLEDMESLNGREKARTMEDFNRYMDRLTTQYKSSFHESSQTFHVVLALEDGEGYSSNGSGGDDYMSPKTKIWYKKMLFARGDIIDIANYKDKKNDESYYSVARCIESEDGSPMAYLMVNMEEQQIRSMYETVTEGNQNTIYVVDEEGTIISSSNRKLNGFNFFHMKNLEKLFDGGSYTITRMRGEAILFTRYSVPDTGFTVLEEIPLVTLMEPIRQVRFVIICLAVVAIGLAVLYAGHFADTTTRPISELCSFLLQVEENNLDKECVVEGYTEITILSSQLNMMLGRMRMLMAGIKQKEQQKRKMELGFLQAQINPHFMYNTLFSIKCMVDMEKNEEASRMLVSFIQLLRSTLSNPDEFVTIKQEFHVLQQYADIQKFRYDDSFQVALECDEAVELKKIPKLLIQPLLENAIFHGVEFKKGEGMIIITAREKDGDVVVTVEDNGMGIQPEVIEKINRGEQISEKTHVGILNVKERIQLNFGENYGMKIESTQWMGTRIILTFPAID</sequence>
<keyword evidence="1" id="KW-0812">Transmembrane</keyword>
<dbReference type="Proteomes" id="UP000005384">
    <property type="component" value="Unassembled WGS sequence"/>
</dbReference>
<dbReference type="Pfam" id="PF06580">
    <property type="entry name" value="His_kinase"/>
    <property type="match status" value="1"/>
</dbReference>
<name>G5IJA8_9FIRM</name>
<feature type="domain" description="Histidine kinase/HSP90-like ATPase" evidence="2">
    <location>
        <begin position="482"/>
        <end position="593"/>
    </location>
</feature>
<dbReference type="SUPFAM" id="SSF55874">
    <property type="entry name" value="ATPase domain of HSP90 chaperone/DNA topoisomerase II/histidine kinase"/>
    <property type="match status" value="1"/>
</dbReference>
<protein>
    <recommendedName>
        <fullName evidence="2">Histidine kinase/HSP90-like ATPase domain-containing protein</fullName>
    </recommendedName>
</protein>
<dbReference type="Pfam" id="PF02518">
    <property type="entry name" value="HATPase_c"/>
    <property type="match status" value="1"/>
</dbReference>
<dbReference type="InterPro" id="IPR010559">
    <property type="entry name" value="Sig_transdc_His_kin_internal"/>
</dbReference>
<dbReference type="PATRIC" id="fig|742737.3.peg.3565"/>
<dbReference type="InterPro" id="IPR003594">
    <property type="entry name" value="HATPase_dom"/>
</dbReference>
<dbReference type="CDD" id="cd18774">
    <property type="entry name" value="PDC2_HK_sensor"/>
    <property type="match status" value="1"/>
</dbReference>
<dbReference type="PANTHER" id="PTHR34220:SF7">
    <property type="entry name" value="SENSOR HISTIDINE KINASE YPDA"/>
    <property type="match status" value="1"/>
</dbReference>
<dbReference type="SMART" id="SM00387">
    <property type="entry name" value="HATPase_c"/>
    <property type="match status" value="1"/>
</dbReference>
<evidence type="ECO:0000313" key="3">
    <source>
        <dbReference type="EMBL" id="EHI58410.1"/>
    </source>
</evidence>
<dbReference type="HOGENOM" id="CLU_020473_6_1_9"/>
<dbReference type="Gene3D" id="3.30.450.20">
    <property type="entry name" value="PAS domain"/>
    <property type="match status" value="2"/>
</dbReference>
<dbReference type="InterPro" id="IPR050640">
    <property type="entry name" value="Bact_2-comp_sensor_kinase"/>
</dbReference>
<dbReference type="GO" id="GO:0016020">
    <property type="term" value="C:membrane"/>
    <property type="evidence" value="ECO:0007669"/>
    <property type="project" value="InterPro"/>
</dbReference>
<organism evidence="3 4">
    <name type="scientific">Hungatella hathewayi WAL-18680</name>
    <dbReference type="NCBI Taxonomy" id="742737"/>
    <lineage>
        <taxon>Bacteria</taxon>
        <taxon>Bacillati</taxon>
        <taxon>Bacillota</taxon>
        <taxon>Clostridia</taxon>
        <taxon>Lachnospirales</taxon>
        <taxon>Lachnospiraceae</taxon>
        <taxon>Hungatella</taxon>
    </lineage>
</organism>
<keyword evidence="1" id="KW-1133">Transmembrane helix</keyword>
<dbReference type="RefSeq" id="WP_006781577.1">
    <property type="nucleotide sequence ID" value="NZ_CP040506.1"/>
</dbReference>